<dbReference type="EMBL" id="JABEBT010000034">
    <property type="protein sequence ID" value="KAF7636059.1"/>
    <property type="molecule type" value="Genomic_DNA"/>
</dbReference>
<keyword evidence="1" id="KW-0812">Transmembrane</keyword>
<keyword evidence="3" id="KW-1185">Reference proteome</keyword>
<protein>
    <submittedName>
        <fullName evidence="2">Uncharacterized protein</fullName>
    </submittedName>
</protein>
<feature type="transmembrane region" description="Helical" evidence="1">
    <location>
        <begin position="6"/>
        <end position="25"/>
    </location>
</feature>
<evidence type="ECO:0000256" key="1">
    <source>
        <dbReference type="SAM" id="Phobius"/>
    </source>
</evidence>
<gene>
    <name evidence="2" type="ORF">Mgra_00004507</name>
</gene>
<dbReference type="AlphaFoldDB" id="A0A8S9ZSE2"/>
<keyword evidence="1" id="KW-1133">Transmembrane helix</keyword>
<name>A0A8S9ZSE2_9BILA</name>
<reference evidence="2" key="1">
    <citation type="journal article" date="2020" name="Ecol. Evol.">
        <title>Genome structure and content of the rice root-knot nematode (Meloidogyne graminicola).</title>
        <authorList>
            <person name="Phan N.T."/>
            <person name="Danchin E.G.J."/>
            <person name="Klopp C."/>
            <person name="Perfus-Barbeoch L."/>
            <person name="Kozlowski D.K."/>
            <person name="Koutsovoulos G.D."/>
            <person name="Lopez-Roques C."/>
            <person name="Bouchez O."/>
            <person name="Zahm M."/>
            <person name="Besnard G."/>
            <person name="Bellafiore S."/>
        </authorList>
    </citation>
    <scope>NUCLEOTIDE SEQUENCE</scope>
    <source>
        <strain evidence="2">VN-18</strain>
    </source>
</reference>
<proteinExistence type="predicted"/>
<sequence length="64" mass="7795">MNFLNYYYVYVEYFIFFFVHNKILIQQKVMLVVMFQIFQFLEIEGHLGAKELTITSLSQESKIF</sequence>
<organism evidence="2 3">
    <name type="scientific">Meloidogyne graminicola</name>
    <dbReference type="NCBI Taxonomy" id="189291"/>
    <lineage>
        <taxon>Eukaryota</taxon>
        <taxon>Metazoa</taxon>
        <taxon>Ecdysozoa</taxon>
        <taxon>Nematoda</taxon>
        <taxon>Chromadorea</taxon>
        <taxon>Rhabditida</taxon>
        <taxon>Tylenchina</taxon>
        <taxon>Tylenchomorpha</taxon>
        <taxon>Tylenchoidea</taxon>
        <taxon>Meloidogynidae</taxon>
        <taxon>Meloidogyninae</taxon>
        <taxon>Meloidogyne</taxon>
    </lineage>
</organism>
<keyword evidence="1" id="KW-0472">Membrane</keyword>
<comment type="caution">
    <text evidence="2">The sequence shown here is derived from an EMBL/GenBank/DDBJ whole genome shotgun (WGS) entry which is preliminary data.</text>
</comment>
<accession>A0A8S9ZSE2</accession>
<evidence type="ECO:0000313" key="3">
    <source>
        <dbReference type="Proteomes" id="UP000605970"/>
    </source>
</evidence>
<dbReference type="Proteomes" id="UP000605970">
    <property type="component" value="Unassembled WGS sequence"/>
</dbReference>
<evidence type="ECO:0000313" key="2">
    <source>
        <dbReference type="EMBL" id="KAF7636059.1"/>
    </source>
</evidence>